<feature type="compositionally biased region" description="Basic and acidic residues" evidence="16">
    <location>
        <begin position="55"/>
        <end position="68"/>
    </location>
</feature>
<keyword evidence="17" id="KW-0472">Membrane</keyword>
<comment type="catalytic activity">
    <reaction evidence="14">
        <text>N(6)-L-threonylcarbamoyladenosine(37) in tRNA + (sulfur carrier)-SH + AH2 + 2 S-adenosyl-L-methionine = 2-methylsulfanyl-N(6)-L-threonylcarbamoyladenosine(37) in tRNA + (sulfur carrier)-H + 5'-deoxyadenosine + L-methionine + A + S-adenosyl-L-homocysteine + 2 H(+)</text>
        <dbReference type="Rhea" id="RHEA:37075"/>
        <dbReference type="Rhea" id="RHEA-COMP:10163"/>
        <dbReference type="Rhea" id="RHEA-COMP:11092"/>
        <dbReference type="Rhea" id="RHEA-COMP:14737"/>
        <dbReference type="Rhea" id="RHEA-COMP:14739"/>
        <dbReference type="ChEBI" id="CHEBI:13193"/>
        <dbReference type="ChEBI" id="CHEBI:15378"/>
        <dbReference type="ChEBI" id="CHEBI:17319"/>
        <dbReference type="ChEBI" id="CHEBI:17499"/>
        <dbReference type="ChEBI" id="CHEBI:29917"/>
        <dbReference type="ChEBI" id="CHEBI:57844"/>
        <dbReference type="ChEBI" id="CHEBI:57856"/>
        <dbReference type="ChEBI" id="CHEBI:59789"/>
        <dbReference type="ChEBI" id="CHEBI:64428"/>
        <dbReference type="ChEBI" id="CHEBI:74418"/>
        <dbReference type="ChEBI" id="CHEBI:74420"/>
        <dbReference type="EC" id="2.8.4.5"/>
    </reaction>
</comment>
<keyword evidence="11" id="KW-0408">Iron</keyword>
<dbReference type="Pfam" id="PF00919">
    <property type="entry name" value="UPF0004"/>
    <property type="match status" value="1"/>
</dbReference>
<dbReference type="InterPro" id="IPR006466">
    <property type="entry name" value="MiaB-like_arc_euk"/>
</dbReference>
<dbReference type="OMA" id="HYAYPTG"/>
<feature type="domain" description="MTTase N-terminal" evidence="18">
    <location>
        <begin position="73"/>
        <end position="181"/>
    </location>
</feature>
<keyword evidence="10" id="KW-0479">Metal-binding</keyword>
<evidence type="ECO:0000256" key="2">
    <source>
        <dbReference type="ARBA" id="ARBA00002399"/>
    </source>
</evidence>
<evidence type="ECO:0000256" key="4">
    <source>
        <dbReference type="ARBA" id="ARBA00013273"/>
    </source>
</evidence>
<feature type="compositionally biased region" description="Basic residues" evidence="16">
    <location>
        <begin position="21"/>
        <end position="31"/>
    </location>
</feature>
<feature type="transmembrane region" description="Helical" evidence="17">
    <location>
        <begin position="570"/>
        <end position="588"/>
    </location>
</feature>
<protein>
    <recommendedName>
        <fullName evidence="5">Threonylcarbamoyladenosine tRNA methylthiotransferase</fullName>
        <ecNumber evidence="4">2.8.4.5</ecNumber>
    </recommendedName>
    <alternativeName>
        <fullName evidence="13">tRNA-t(6)A37 methylthiotransferase</fullName>
    </alternativeName>
</protein>
<dbReference type="EC" id="2.8.4.5" evidence="4"/>
<dbReference type="NCBIfam" id="TIGR01578">
    <property type="entry name" value="MiaB-like-B"/>
    <property type="match status" value="1"/>
</dbReference>
<dbReference type="Proteomes" id="UP000039865">
    <property type="component" value="Unassembled WGS sequence"/>
</dbReference>
<dbReference type="SFLD" id="SFLDG01082">
    <property type="entry name" value="B12-binding_domain_containing"/>
    <property type="match status" value="1"/>
</dbReference>
<comment type="similarity">
    <text evidence="3">Belongs to the methylthiotransferase family. CDKAL1 subfamily.</text>
</comment>
<evidence type="ECO:0000256" key="9">
    <source>
        <dbReference type="ARBA" id="ARBA00022694"/>
    </source>
</evidence>
<evidence type="ECO:0000256" key="6">
    <source>
        <dbReference type="ARBA" id="ARBA00022485"/>
    </source>
</evidence>
<evidence type="ECO:0000256" key="1">
    <source>
        <dbReference type="ARBA" id="ARBA00001966"/>
    </source>
</evidence>
<sequence>MEDIEDLFKNDNQDTEERIPQSKRKIVRKFGAKKEKEEDSQTEGVVIDASKFKSKHDESAKEAEADERVPGSQKVFVKTYGCSHNISDSEYMAGLLAEYGYQIVDNMDEADACLINSCTVKNPSQEKFVNLVQSAKGKKKPVIVSGCVPQGDRNIKGLEDVSVIGVTQIDRVVEVVEEALKGHNVKLLAKKDLPILDLPKIRKNQLIEIIPLSTGCLGSCTYCKTRHARGKLGSYDPNAIVERARMAIEEGVMEIWLTSEDTGAYGRDIGTSLPELLRNLISVMPKHTMLRVGMTNPPYILEHLQAMADILNHPRVYSFLHVPVQCGNNNVLDKMNREYLIEEFEEVCDFLIENVQDMTIATDIICGFPTETEEEFVDTLKLVEKYKFPVLNISQFYPRPGTVAAKWKKVPSQDVKKRSNDLTKLFDSYSTNNHFIGTEQLVWIVGFDDRKKAAQEGTLPQLMGHTKSYTKVVINQDSESLAGQPANSLIGKCVKIHVTETQKWHVTGYILDASPQIPEVPANYFEKLEKQRIEQEELAQKAQNKAQQIEEDNVEEVIEKIVVKYNKNDILMHCAGMAIFTIGIFIILRSMIN</sequence>
<keyword evidence="8" id="KW-0949">S-adenosyl-L-methionine</keyword>
<accession>A0A078ACQ0</accession>
<dbReference type="InterPro" id="IPR020612">
    <property type="entry name" value="Methylthiotransferase_CS"/>
</dbReference>
<evidence type="ECO:0000256" key="16">
    <source>
        <dbReference type="SAM" id="MobiDB-lite"/>
    </source>
</evidence>
<dbReference type="Gene3D" id="3.40.50.12160">
    <property type="entry name" value="Methylthiotransferase, N-terminal domain"/>
    <property type="match status" value="1"/>
</dbReference>
<dbReference type="InterPro" id="IPR023404">
    <property type="entry name" value="rSAM_horseshoe"/>
</dbReference>
<evidence type="ECO:0000313" key="20">
    <source>
        <dbReference type="EMBL" id="CDW79964.1"/>
    </source>
</evidence>
<dbReference type="GO" id="GO:0051539">
    <property type="term" value="F:4 iron, 4 sulfur cluster binding"/>
    <property type="evidence" value="ECO:0007669"/>
    <property type="project" value="UniProtKB-KW"/>
</dbReference>
<feature type="compositionally biased region" description="Basic and acidic residues" evidence="16">
    <location>
        <begin position="1"/>
        <end position="20"/>
    </location>
</feature>
<evidence type="ECO:0000259" key="19">
    <source>
        <dbReference type="PROSITE" id="PS51918"/>
    </source>
</evidence>
<dbReference type="InterPro" id="IPR006638">
    <property type="entry name" value="Elp3/MiaA/NifB-like_rSAM"/>
</dbReference>
<comment type="function">
    <text evidence="2">Catalyzes the methylthiolation of N6-threonylcarbamoyladenosine (t(6)A), leading to the formation of 2-methylthio-N6-threonylcarbamoyladenosine (ms(2)t(6)A) at position 37 in tRNAs that read codons beginning with adenine.</text>
</comment>
<evidence type="ECO:0000256" key="5">
    <source>
        <dbReference type="ARBA" id="ARBA00018810"/>
    </source>
</evidence>
<dbReference type="InterPro" id="IPR038135">
    <property type="entry name" value="Methylthiotransferase_N_sf"/>
</dbReference>
<evidence type="ECO:0000256" key="3">
    <source>
        <dbReference type="ARBA" id="ARBA00008616"/>
    </source>
</evidence>
<dbReference type="EMBL" id="CCKQ01008503">
    <property type="protein sequence ID" value="CDW79964.1"/>
    <property type="molecule type" value="Genomic_DNA"/>
</dbReference>
<evidence type="ECO:0000256" key="8">
    <source>
        <dbReference type="ARBA" id="ARBA00022691"/>
    </source>
</evidence>
<dbReference type="GO" id="GO:0046872">
    <property type="term" value="F:metal ion binding"/>
    <property type="evidence" value="ECO:0007669"/>
    <property type="project" value="UniProtKB-KW"/>
</dbReference>
<keyword evidence="17" id="KW-0812">Transmembrane</keyword>
<dbReference type="SFLD" id="SFLDS00029">
    <property type="entry name" value="Radical_SAM"/>
    <property type="match status" value="1"/>
</dbReference>
<evidence type="ECO:0000256" key="13">
    <source>
        <dbReference type="ARBA" id="ARBA00031213"/>
    </source>
</evidence>
<dbReference type="OrthoDB" id="1730074at2759"/>
<dbReference type="PANTHER" id="PTHR11918">
    <property type="entry name" value="RADICAL SAM PROTEINS"/>
    <property type="match status" value="1"/>
</dbReference>
<dbReference type="FunFam" id="3.80.30.20:FF:000002">
    <property type="entry name" value="threonylcarbamoyladenosine tRNA methylthiotransferase isoform X2"/>
    <property type="match status" value="1"/>
</dbReference>
<dbReference type="InParanoid" id="A0A078ACQ0"/>
<dbReference type="PROSITE" id="PS01278">
    <property type="entry name" value="MTTASE_RADICAL"/>
    <property type="match status" value="1"/>
</dbReference>
<evidence type="ECO:0000256" key="15">
    <source>
        <dbReference type="SAM" id="Coils"/>
    </source>
</evidence>
<comment type="cofactor">
    <cofactor evidence="1">
        <name>[4Fe-4S] cluster</name>
        <dbReference type="ChEBI" id="CHEBI:49883"/>
    </cofactor>
</comment>
<evidence type="ECO:0000313" key="21">
    <source>
        <dbReference type="Proteomes" id="UP000039865"/>
    </source>
</evidence>
<dbReference type="InterPro" id="IPR058240">
    <property type="entry name" value="rSAM_sf"/>
</dbReference>
<dbReference type="SMART" id="SM00729">
    <property type="entry name" value="Elp3"/>
    <property type="match status" value="1"/>
</dbReference>
<feature type="region of interest" description="Disordered" evidence="16">
    <location>
        <begin position="1"/>
        <end position="68"/>
    </location>
</feature>
<dbReference type="InterPro" id="IPR005839">
    <property type="entry name" value="Methylthiotransferase"/>
</dbReference>
<dbReference type="GO" id="GO:0005783">
    <property type="term" value="C:endoplasmic reticulum"/>
    <property type="evidence" value="ECO:0007669"/>
    <property type="project" value="TreeGrafter"/>
</dbReference>
<organism evidence="20 21">
    <name type="scientific">Stylonychia lemnae</name>
    <name type="common">Ciliate</name>
    <dbReference type="NCBI Taxonomy" id="5949"/>
    <lineage>
        <taxon>Eukaryota</taxon>
        <taxon>Sar</taxon>
        <taxon>Alveolata</taxon>
        <taxon>Ciliophora</taxon>
        <taxon>Intramacronucleata</taxon>
        <taxon>Spirotrichea</taxon>
        <taxon>Stichotrichia</taxon>
        <taxon>Sporadotrichida</taxon>
        <taxon>Oxytrichidae</taxon>
        <taxon>Stylonychinae</taxon>
        <taxon>Stylonychia</taxon>
    </lineage>
</organism>
<keyword evidence="15" id="KW-0175">Coiled coil</keyword>
<keyword evidence="6" id="KW-0004">4Fe-4S</keyword>
<dbReference type="GO" id="GO:0035598">
    <property type="term" value="F:tRNA (N(6)-L-threonylcarbamoyladenosine(37)-C(2))-methylthiotransferase activity"/>
    <property type="evidence" value="ECO:0007669"/>
    <property type="project" value="UniProtKB-EC"/>
</dbReference>
<keyword evidence="9" id="KW-0819">tRNA processing</keyword>
<dbReference type="FunCoup" id="A0A078ACQ0">
    <property type="interactions" value="65"/>
</dbReference>
<dbReference type="PROSITE" id="PS51449">
    <property type="entry name" value="MTTASE_N"/>
    <property type="match status" value="1"/>
</dbReference>
<dbReference type="Pfam" id="PF04055">
    <property type="entry name" value="Radical_SAM"/>
    <property type="match status" value="1"/>
</dbReference>
<dbReference type="AlphaFoldDB" id="A0A078ACQ0"/>
<reference evidence="20 21" key="1">
    <citation type="submission" date="2014-06" db="EMBL/GenBank/DDBJ databases">
        <authorList>
            <person name="Swart Estienne"/>
        </authorList>
    </citation>
    <scope>NUCLEOTIDE SEQUENCE [LARGE SCALE GENOMIC DNA]</scope>
    <source>
        <strain evidence="20 21">130c</strain>
    </source>
</reference>
<evidence type="ECO:0000256" key="10">
    <source>
        <dbReference type="ARBA" id="ARBA00022723"/>
    </source>
</evidence>
<keyword evidence="17" id="KW-1133">Transmembrane helix</keyword>
<keyword evidence="12" id="KW-0411">Iron-sulfur</keyword>
<keyword evidence="21" id="KW-1185">Reference proteome</keyword>
<feature type="domain" description="Radical SAM core" evidence="19">
    <location>
        <begin position="202"/>
        <end position="435"/>
    </location>
</feature>
<dbReference type="CDD" id="cd01335">
    <property type="entry name" value="Radical_SAM"/>
    <property type="match status" value="1"/>
</dbReference>
<evidence type="ECO:0000256" key="17">
    <source>
        <dbReference type="SAM" id="Phobius"/>
    </source>
</evidence>
<dbReference type="Gene3D" id="3.80.30.20">
    <property type="entry name" value="tm_1862 like domain"/>
    <property type="match status" value="1"/>
</dbReference>
<evidence type="ECO:0000256" key="14">
    <source>
        <dbReference type="ARBA" id="ARBA00051661"/>
    </source>
</evidence>
<evidence type="ECO:0000256" key="12">
    <source>
        <dbReference type="ARBA" id="ARBA00023014"/>
    </source>
</evidence>
<proteinExistence type="inferred from homology"/>
<dbReference type="InterPro" id="IPR007197">
    <property type="entry name" value="rSAM"/>
</dbReference>
<evidence type="ECO:0000256" key="7">
    <source>
        <dbReference type="ARBA" id="ARBA00022679"/>
    </source>
</evidence>
<dbReference type="NCBIfam" id="TIGR00089">
    <property type="entry name" value="MiaB/RimO family radical SAM methylthiotransferase"/>
    <property type="match status" value="1"/>
</dbReference>
<name>A0A078ACQ0_STYLE</name>
<gene>
    <name evidence="20" type="primary">Contig10813.g11560</name>
    <name evidence="20" type="ORF">STYLEM_8956</name>
</gene>
<dbReference type="PANTHER" id="PTHR11918:SF45">
    <property type="entry name" value="THREONYLCARBAMOYLADENOSINE TRNA METHYLTHIOTRANSFERASE"/>
    <property type="match status" value="1"/>
</dbReference>
<dbReference type="FunFam" id="3.40.50.12160:FF:000009">
    <property type="entry name" value="threonylcarbamoyladenosine tRNA methylthiotransferase"/>
    <property type="match status" value="1"/>
</dbReference>
<dbReference type="InterPro" id="IPR013848">
    <property type="entry name" value="Methylthiotransferase_N"/>
</dbReference>
<evidence type="ECO:0000259" key="18">
    <source>
        <dbReference type="PROSITE" id="PS51449"/>
    </source>
</evidence>
<dbReference type="PROSITE" id="PS51918">
    <property type="entry name" value="RADICAL_SAM"/>
    <property type="match status" value="1"/>
</dbReference>
<keyword evidence="7" id="KW-0808">Transferase</keyword>
<dbReference type="SUPFAM" id="SSF102114">
    <property type="entry name" value="Radical SAM enzymes"/>
    <property type="match status" value="1"/>
</dbReference>
<feature type="coiled-coil region" evidence="15">
    <location>
        <begin position="525"/>
        <end position="559"/>
    </location>
</feature>
<evidence type="ECO:0000256" key="11">
    <source>
        <dbReference type="ARBA" id="ARBA00023004"/>
    </source>
</evidence>